<comment type="caution">
    <text evidence="1">The sequence shown here is derived from an EMBL/GenBank/DDBJ whole genome shotgun (WGS) entry which is preliminary data.</text>
</comment>
<protein>
    <submittedName>
        <fullName evidence="1">DYH17 protein</fullName>
    </submittedName>
</protein>
<dbReference type="Proteomes" id="UP000574528">
    <property type="component" value="Unassembled WGS sequence"/>
</dbReference>
<organism evidence="1 2">
    <name type="scientific">Psilopogon haemacephalus</name>
    <name type="common">coppersmith barbet</name>
    <dbReference type="NCBI Taxonomy" id="2585815"/>
    <lineage>
        <taxon>Eukaryota</taxon>
        <taxon>Metazoa</taxon>
        <taxon>Chordata</taxon>
        <taxon>Craniata</taxon>
        <taxon>Vertebrata</taxon>
        <taxon>Euteleostomi</taxon>
        <taxon>Archelosauria</taxon>
        <taxon>Archosauria</taxon>
        <taxon>Dinosauria</taxon>
        <taxon>Saurischia</taxon>
        <taxon>Theropoda</taxon>
        <taxon>Coelurosauria</taxon>
        <taxon>Aves</taxon>
        <taxon>Neognathae</taxon>
        <taxon>Neoaves</taxon>
        <taxon>Telluraves</taxon>
        <taxon>Coraciimorphae</taxon>
        <taxon>Piciformes</taxon>
        <taxon>Megalaimidae</taxon>
        <taxon>Psilopogon</taxon>
    </lineage>
</organism>
<reference evidence="1 2" key="1">
    <citation type="submission" date="2019-09" db="EMBL/GenBank/DDBJ databases">
        <title>Bird 10,000 Genomes (B10K) Project - Family phase.</title>
        <authorList>
            <person name="Zhang G."/>
        </authorList>
    </citation>
    <scope>NUCLEOTIDE SEQUENCE [LARGE SCALE GENOMIC DNA]</scope>
    <source>
        <strain evidence="1">B10K-DU-001-24</strain>
        <tissue evidence="1">Muscle</tissue>
    </source>
</reference>
<proteinExistence type="predicted"/>
<evidence type="ECO:0000313" key="2">
    <source>
        <dbReference type="Proteomes" id="UP000574528"/>
    </source>
</evidence>
<gene>
    <name evidence="1" type="primary">Dnah17_0</name>
    <name evidence="1" type="ORF">PSIHAE_R15223</name>
</gene>
<feature type="non-terminal residue" evidence="1">
    <location>
        <position position="1"/>
    </location>
</feature>
<feature type="non-terminal residue" evidence="1">
    <location>
        <position position="50"/>
    </location>
</feature>
<dbReference type="OrthoDB" id="10251809at2759"/>
<accession>A0A7K9C0G2</accession>
<dbReference type="InterPro" id="IPR027417">
    <property type="entry name" value="P-loop_NTPase"/>
</dbReference>
<sequence>HLLPTLQADLARQYLQAGVKNIGTVVLLSEAQLPEEHFLVPLNDFLASGE</sequence>
<dbReference type="AlphaFoldDB" id="A0A7K9C0G2"/>
<dbReference type="EMBL" id="VWZI01010045">
    <property type="protein sequence ID" value="NXG46093.1"/>
    <property type="molecule type" value="Genomic_DNA"/>
</dbReference>
<evidence type="ECO:0000313" key="1">
    <source>
        <dbReference type="EMBL" id="NXG46093.1"/>
    </source>
</evidence>
<name>A0A7K9C0G2_9PICI</name>
<keyword evidence="2" id="KW-1185">Reference proteome</keyword>
<dbReference type="Gene3D" id="3.40.50.300">
    <property type="entry name" value="P-loop containing nucleotide triphosphate hydrolases"/>
    <property type="match status" value="1"/>
</dbReference>